<evidence type="ECO:0000256" key="4">
    <source>
        <dbReference type="ARBA" id="ARBA00039238"/>
    </source>
</evidence>
<sequence>MLAKPSTHRMKKSPTHPRPAQMFDTICTLPLTSDLFAQAIHPTSPVIATGLAAGHVQLYRLPPTSHTTTGASENSDGDDDDAPASENAPGTIETAWRTKRHKGSCRCLAFSADGAVLFSAGADGVVKAAATEDGRVSAKVAVPRTGFGIDAPSLLHALSPQTLLLATDSAALHLYDLRVPGEGVAGEGVAGQRPQLTYRPHDDYVSSLSPLPPSEASTSGFSRQWVSTGGTTLAVTDLRRGVLVKSEDQEEELLSSVFVEGLPAKRKNVNGRGGEKVMVGGGSGVLTLWEKGVWDDQDERIVLDKESVDVLAVVPGSRGEVVAGMGDGKIKVVRLGTNKVVGECRHDEVESVVGLGFEVGGRMISGGGCVVKVWHEAIEEEGEDIVGVGKRGKGSNSDEEDSEDERDSSSDEDKRTKRTKRSKRRKRGKGREQVQHVMGFKGMD</sequence>
<evidence type="ECO:0000256" key="5">
    <source>
        <dbReference type="ARBA" id="ARBA00039514"/>
    </source>
</evidence>
<reference evidence="8" key="1">
    <citation type="submission" date="2017-03" db="EMBL/GenBank/DDBJ databases">
        <authorList>
            <person name="Sharma R."/>
            <person name="Thines M."/>
        </authorList>
    </citation>
    <scope>NUCLEOTIDE SEQUENCE [LARGE SCALE GENOMIC DNA]</scope>
</reference>
<protein>
    <recommendedName>
        <fullName evidence="4">WD repeat-containing protein JIP5</fullName>
    </recommendedName>
    <alternativeName>
        <fullName evidence="5">WD repeat-containing protein jip5</fullName>
    </alternativeName>
</protein>
<dbReference type="InterPro" id="IPR015943">
    <property type="entry name" value="WD40/YVTN_repeat-like_dom_sf"/>
</dbReference>
<proteinExistence type="inferred from homology"/>
<feature type="region of interest" description="Disordered" evidence="6">
    <location>
        <begin position="1"/>
        <end position="21"/>
    </location>
</feature>
<evidence type="ECO:0000313" key="7">
    <source>
        <dbReference type="EMBL" id="SLM35501.1"/>
    </source>
</evidence>
<dbReference type="InterPro" id="IPR036322">
    <property type="entry name" value="WD40_repeat_dom_sf"/>
</dbReference>
<dbReference type="AlphaFoldDB" id="A0A1W5CXF6"/>
<keyword evidence="8" id="KW-1185">Reference proteome</keyword>
<feature type="compositionally biased region" description="Basic residues" evidence="6">
    <location>
        <begin position="1"/>
        <end position="15"/>
    </location>
</feature>
<dbReference type="EMBL" id="FWEW01000736">
    <property type="protein sequence ID" value="SLM35501.1"/>
    <property type="molecule type" value="Genomic_DNA"/>
</dbReference>
<dbReference type="PANTHER" id="PTHR44019:SF20">
    <property type="entry name" value="WD REPEAT-CONTAINING PROTEIN 55"/>
    <property type="match status" value="1"/>
</dbReference>
<dbReference type="Pfam" id="PF00400">
    <property type="entry name" value="WD40"/>
    <property type="match status" value="1"/>
</dbReference>
<evidence type="ECO:0000313" key="8">
    <source>
        <dbReference type="Proteomes" id="UP000192927"/>
    </source>
</evidence>
<evidence type="ECO:0000256" key="3">
    <source>
        <dbReference type="ARBA" id="ARBA00022737"/>
    </source>
</evidence>
<keyword evidence="3" id="KW-0677">Repeat</keyword>
<feature type="compositionally biased region" description="Acidic residues" evidence="6">
    <location>
        <begin position="397"/>
        <end position="406"/>
    </location>
</feature>
<feature type="compositionally biased region" description="Polar residues" evidence="6">
    <location>
        <begin position="64"/>
        <end position="74"/>
    </location>
</feature>
<dbReference type="Gene3D" id="2.130.10.10">
    <property type="entry name" value="YVTN repeat-like/Quinoprotein amine dehydrogenase"/>
    <property type="match status" value="2"/>
</dbReference>
<dbReference type="SUPFAM" id="SSF50978">
    <property type="entry name" value="WD40 repeat-like"/>
    <property type="match status" value="1"/>
</dbReference>
<name>A0A1W5CXF6_9LECA</name>
<dbReference type="Proteomes" id="UP000192927">
    <property type="component" value="Unassembled WGS sequence"/>
</dbReference>
<comment type="similarity">
    <text evidence="1">Belongs to the WD repeat WDR55 family.</text>
</comment>
<feature type="region of interest" description="Disordered" evidence="6">
    <location>
        <begin position="62"/>
        <end position="95"/>
    </location>
</feature>
<feature type="compositionally biased region" description="Basic residues" evidence="6">
    <location>
        <begin position="416"/>
        <end position="429"/>
    </location>
</feature>
<dbReference type="InterPro" id="IPR001680">
    <property type="entry name" value="WD40_rpt"/>
</dbReference>
<evidence type="ECO:0000256" key="2">
    <source>
        <dbReference type="ARBA" id="ARBA00022574"/>
    </source>
</evidence>
<dbReference type="SMART" id="SM00320">
    <property type="entry name" value="WD40"/>
    <property type="match status" value="3"/>
</dbReference>
<evidence type="ECO:0000256" key="6">
    <source>
        <dbReference type="SAM" id="MobiDB-lite"/>
    </source>
</evidence>
<evidence type="ECO:0000256" key="1">
    <source>
        <dbReference type="ARBA" id="ARBA00007625"/>
    </source>
</evidence>
<accession>A0A1W5CXF6</accession>
<feature type="region of interest" description="Disordered" evidence="6">
    <location>
        <begin position="384"/>
        <end position="444"/>
    </location>
</feature>
<organism evidence="7 8">
    <name type="scientific">Lasallia pustulata</name>
    <dbReference type="NCBI Taxonomy" id="136370"/>
    <lineage>
        <taxon>Eukaryota</taxon>
        <taxon>Fungi</taxon>
        <taxon>Dikarya</taxon>
        <taxon>Ascomycota</taxon>
        <taxon>Pezizomycotina</taxon>
        <taxon>Lecanoromycetes</taxon>
        <taxon>OSLEUM clade</taxon>
        <taxon>Umbilicariomycetidae</taxon>
        <taxon>Umbilicariales</taxon>
        <taxon>Umbilicariaceae</taxon>
        <taxon>Lasallia</taxon>
    </lineage>
</organism>
<dbReference type="PANTHER" id="PTHR44019">
    <property type="entry name" value="WD REPEAT-CONTAINING PROTEIN 55"/>
    <property type="match status" value="1"/>
</dbReference>
<dbReference type="InterPro" id="IPR050505">
    <property type="entry name" value="WDR55/POC1"/>
</dbReference>
<keyword evidence="2" id="KW-0853">WD repeat</keyword>